<dbReference type="GO" id="GO:0004553">
    <property type="term" value="F:hydrolase activity, hydrolyzing O-glycosyl compounds"/>
    <property type="evidence" value="ECO:0007669"/>
    <property type="project" value="InterPro"/>
</dbReference>
<gene>
    <name evidence="7" type="ORF">IAC35_07005</name>
</gene>
<evidence type="ECO:0000313" key="8">
    <source>
        <dbReference type="Proteomes" id="UP000886881"/>
    </source>
</evidence>
<dbReference type="PANTHER" id="PTHR43301:SF3">
    <property type="entry name" value="ARABINAN ENDO-1,5-ALPHA-L-ARABINOSIDASE A-RELATED"/>
    <property type="match status" value="1"/>
</dbReference>
<comment type="pathway">
    <text evidence="1">Glycan metabolism; L-arabinan degradation.</text>
</comment>
<evidence type="ECO:0000256" key="6">
    <source>
        <dbReference type="SAM" id="SignalP"/>
    </source>
</evidence>
<dbReference type="GO" id="GO:0005975">
    <property type="term" value="P:carbohydrate metabolic process"/>
    <property type="evidence" value="ECO:0007669"/>
    <property type="project" value="InterPro"/>
</dbReference>
<dbReference type="InterPro" id="IPR006710">
    <property type="entry name" value="Glyco_hydro_43"/>
</dbReference>
<feature type="signal peptide" evidence="6">
    <location>
        <begin position="1"/>
        <end position="20"/>
    </location>
</feature>
<organism evidence="7 8">
    <name type="scientific">Candidatus Cryptobacteroides merdipullorum</name>
    <dbReference type="NCBI Taxonomy" id="2840771"/>
    <lineage>
        <taxon>Bacteria</taxon>
        <taxon>Pseudomonadati</taxon>
        <taxon>Bacteroidota</taxon>
        <taxon>Bacteroidia</taxon>
        <taxon>Bacteroidales</taxon>
        <taxon>Candidatus Cryptobacteroides</taxon>
    </lineage>
</organism>
<evidence type="ECO:0000256" key="1">
    <source>
        <dbReference type="ARBA" id="ARBA00004834"/>
    </source>
</evidence>
<reference evidence="7" key="2">
    <citation type="journal article" date="2021" name="PeerJ">
        <title>Extensive microbial diversity within the chicken gut microbiome revealed by metagenomics and culture.</title>
        <authorList>
            <person name="Gilroy R."/>
            <person name="Ravi A."/>
            <person name="Getino M."/>
            <person name="Pursley I."/>
            <person name="Horton D.L."/>
            <person name="Alikhan N.F."/>
            <person name="Baker D."/>
            <person name="Gharbi K."/>
            <person name="Hall N."/>
            <person name="Watson M."/>
            <person name="Adriaenssens E.M."/>
            <person name="Foster-Nyarko E."/>
            <person name="Jarju S."/>
            <person name="Secka A."/>
            <person name="Antonio M."/>
            <person name="Oren A."/>
            <person name="Chaudhuri R.R."/>
            <person name="La Ragione R."/>
            <person name="Hildebrand F."/>
            <person name="Pallen M.J."/>
        </authorList>
    </citation>
    <scope>NUCLEOTIDE SEQUENCE</scope>
    <source>
        <strain evidence="7">ChiHecec2B26-709</strain>
    </source>
</reference>
<dbReference type="Gene3D" id="2.115.10.20">
    <property type="entry name" value="Glycosyl hydrolase domain, family 43"/>
    <property type="match status" value="1"/>
</dbReference>
<feature type="chain" id="PRO_5038602274" evidence="6">
    <location>
        <begin position="21"/>
        <end position="325"/>
    </location>
</feature>
<dbReference type="SUPFAM" id="SSF75005">
    <property type="entry name" value="Arabinanase/levansucrase/invertase"/>
    <property type="match status" value="1"/>
</dbReference>
<proteinExistence type="inferred from homology"/>
<dbReference type="AlphaFoldDB" id="A0A9D1KIT1"/>
<protein>
    <submittedName>
        <fullName evidence="7">Family 43 glycosylhydrolase</fullName>
    </submittedName>
</protein>
<accession>A0A9D1KIT1</accession>
<evidence type="ECO:0000256" key="2">
    <source>
        <dbReference type="ARBA" id="ARBA00009865"/>
    </source>
</evidence>
<evidence type="ECO:0000256" key="5">
    <source>
        <dbReference type="RuleBase" id="RU361187"/>
    </source>
</evidence>
<dbReference type="Pfam" id="PF04616">
    <property type="entry name" value="Glyco_hydro_43"/>
    <property type="match status" value="1"/>
</dbReference>
<dbReference type="Proteomes" id="UP000886881">
    <property type="component" value="Unassembled WGS sequence"/>
</dbReference>
<dbReference type="InterPro" id="IPR050727">
    <property type="entry name" value="GH43_arabinanases"/>
</dbReference>
<dbReference type="EMBL" id="DVLC01000127">
    <property type="protein sequence ID" value="HIT47589.1"/>
    <property type="molecule type" value="Genomic_DNA"/>
</dbReference>
<dbReference type="PANTHER" id="PTHR43301">
    <property type="entry name" value="ARABINAN ENDO-1,5-ALPHA-L-ARABINOSIDASE"/>
    <property type="match status" value="1"/>
</dbReference>
<dbReference type="CDD" id="cd08981">
    <property type="entry name" value="GH43_Bt1873-like"/>
    <property type="match status" value="1"/>
</dbReference>
<evidence type="ECO:0000256" key="4">
    <source>
        <dbReference type="ARBA" id="ARBA00023295"/>
    </source>
</evidence>
<comment type="similarity">
    <text evidence="2 5">Belongs to the glycosyl hydrolase 43 family.</text>
</comment>
<evidence type="ECO:0000313" key="7">
    <source>
        <dbReference type="EMBL" id="HIT47589.1"/>
    </source>
</evidence>
<keyword evidence="3 5" id="KW-0378">Hydrolase</keyword>
<name>A0A9D1KIT1_9BACT</name>
<keyword evidence="4 5" id="KW-0326">Glycosidase</keyword>
<sequence>MRRLIATIIAAAAIFTAANAQPKHGTYTLDQIHWRDNCVLADPVSHEYIMVGPGGRSVLSYRSKDLIHWTGPKVIYTAPDDVWGDIRINSIWAPELHYYKGKYYLFQTFDTSEKFGEQWRNWHSAGRVMRGSQILVSDSPDGPFRTFAPHSTMPADMMTIDGTLWVEDGVPYMIYCHEWVQVTDGAVGYVRLKDDLSAIDGEPKNLFRASYVNHSWGKPIPPDGSGYVTDGPYVYKGKTGKLYMVWTTNNSCGIAISDSGKIAGPWRQQDEAIYVNGGHAMIFTTFEGEPMLVLHAPYWGDTHPKIFRLEDTGETLKIIGEVKAD</sequence>
<comment type="caution">
    <text evidence="7">The sequence shown here is derived from an EMBL/GenBank/DDBJ whole genome shotgun (WGS) entry which is preliminary data.</text>
</comment>
<keyword evidence="6" id="KW-0732">Signal</keyword>
<reference evidence="7" key="1">
    <citation type="submission" date="2020-10" db="EMBL/GenBank/DDBJ databases">
        <authorList>
            <person name="Gilroy R."/>
        </authorList>
    </citation>
    <scope>NUCLEOTIDE SEQUENCE</scope>
    <source>
        <strain evidence="7">ChiHecec2B26-709</strain>
    </source>
</reference>
<evidence type="ECO:0000256" key="3">
    <source>
        <dbReference type="ARBA" id="ARBA00022801"/>
    </source>
</evidence>
<dbReference type="InterPro" id="IPR023296">
    <property type="entry name" value="Glyco_hydro_beta-prop_sf"/>
</dbReference>